<feature type="compositionally biased region" description="Acidic residues" evidence="1">
    <location>
        <begin position="436"/>
        <end position="456"/>
    </location>
</feature>
<dbReference type="PANTHER" id="PTHR36299">
    <property type="entry name" value="AGAP008005-PA"/>
    <property type="match status" value="1"/>
</dbReference>
<feature type="signal peptide" evidence="2">
    <location>
        <begin position="1"/>
        <end position="19"/>
    </location>
</feature>
<keyword evidence="4" id="KW-1185">Reference proteome</keyword>
<feature type="chain" id="PRO_5042608477" evidence="2">
    <location>
        <begin position="20"/>
        <end position="596"/>
    </location>
</feature>
<name>A0AAJ7DVM6_9HYME</name>
<feature type="compositionally biased region" description="Basic and acidic residues" evidence="1">
    <location>
        <begin position="469"/>
        <end position="483"/>
    </location>
</feature>
<evidence type="ECO:0000313" key="4">
    <source>
        <dbReference type="Proteomes" id="UP000695007"/>
    </source>
</evidence>
<feature type="domain" description="DUF4773" evidence="3">
    <location>
        <begin position="55"/>
        <end position="171"/>
    </location>
</feature>
<evidence type="ECO:0000313" key="5">
    <source>
        <dbReference type="RefSeq" id="XP_011498075.1"/>
    </source>
</evidence>
<organism evidence="4 5">
    <name type="scientific">Ceratosolen solmsi marchali</name>
    <dbReference type="NCBI Taxonomy" id="326594"/>
    <lineage>
        <taxon>Eukaryota</taxon>
        <taxon>Metazoa</taxon>
        <taxon>Ecdysozoa</taxon>
        <taxon>Arthropoda</taxon>
        <taxon>Hexapoda</taxon>
        <taxon>Insecta</taxon>
        <taxon>Pterygota</taxon>
        <taxon>Neoptera</taxon>
        <taxon>Endopterygota</taxon>
        <taxon>Hymenoptera</taxon>
        <taxon>Apocrita</taxon>
        <taxon>Proctotrupomorpha</taxon>
        <taxon>Chalcidoidea</taxon>
        <taxon>Agaonidae</taxon>
        <taxon>Agaoninae</taxon>
        <taxon>Ceratosolen</taxon>
    </lineage>
</organism>
<dbReference type="KEGG" id="csol:105362346"/>
<dbReference type="AlphaFoldDB" id="A0AAJ7DVM6"/>
<feature type="region of interest" description="Disordered" evidence="1">
    <location>
        <begin position="431"/>
        <end position="514"/>
    </location>
</feature>
<dbReference type="Pfam" id="PF15998">
    <property type="entry name" value="DUF4773"/>
    <property type="match status" value="1"/>
</dbReference>
<sequence>MRLSTILELLLIFLLVAFAAYGRVIERNIHAIDTKISSVNSSTSLKQATENVNKYCTCNENICNCCRDFHIPLVQLSGPGCASLQYLQDDKLAMQLNIGDNILSSNIINGKNPKPVCVTLPGGFSKFCGKIYSIKRDADKHFKACLGLELRSVTELEASLRVSCFRFGPDGLKLRPAEPLPATIIESASDDDYDDIFGLSDDEDDDDDDEDYEKINPENNVVFGISSNKNQALEQEEEDEDDLLGFGALFDIFTGEDDSSRDKKIKVTSTQSPNSFIIPILPLASTVVHTITESPVSKNPISTIATIEPIVSSIITSSSRPLDTSTSNLHYKTNFTVINLSNDSNIETTYYPLKEILKENTEKTIYDSTTYITGSAITESNNISEENDINNLDNIKIKKIKSKTTNKKIISGTSQNVNTINNNIIKLQQTYQSSNDDPDNDYDFDSSQEYESNENDENNKTKIISSIQNEKEDNNNTDKHVDSDEVPVVDEVDYEEDDDNDDETEVEDEEDNEEEAVIDAFLKDGHNKSNNQADKYKKNKNKIIANKTNDLQEYDNDYTYELTDLLARKQHSLSTIGNKNFARKIARRSKVMKFSD</sequence>
<dbReference type="Proteomes" id="UP000695007">
    <property type="component" value="Unplaced"/>
</dbReference>
<accession>A0AAJ7DVM6</accession>
<proteinExistence type="predicted"/>
<dbReference type="RefSeq" id="XP_011498075.1">
    <property type="nucleotide sequence ID" value="XM_011499773.1"/>
</dbReference>
<dbReference type="InterPro" id="IPR031941">
    <property type="entry name" value="DUF4773"/>
</dbReference>
<evidence type="ECO:0000256" key="1">
    <source>
        <dbReference type="SAM" id="MobiDB-lite"/>
    </source>
</evidence>
<dbReference type="GeneID" id="105362346"/>
<dbReference type="PANTHER" id="PTHR36299:SF3">
    <property type="entry name" value="FI03431P"/>
    <property type="match status" value="1"/>
</dbReference>
<evidence type="ECO:0000259" key="3">
    <source>
        <dbReference type="Pfam" id="PF15998"/>
    </source>
</evidence>
<feature type="compositionally biased region" description="Acidic residues" evidence="1">
    <location>
        <begin position="484"/>
        <end position="514"/>
    </location>
</feature>
<evidence type="ECO:0000256" key="2">
    <source>
        <dbReference type="SAM" id="SignalP"/>
    </source>
</evidence>
<protein>
    <submittedName>
        <fullName evidence="5">Protein PFC0760c</fullName>
    </submittedName>
</protein>
<keyword evidence="2" id="KW-0732">Signal</keyword>
<reference evidence="5" key="1">
    <citation type="submission" date="2025-08" db="UniProtKB">
        <authorList>
            <consortium name="RefSeq"/>
        </authorList>
    </citation>
    <scope>IDENTIFICATION</scope>
</reference>
<gene>
    <name evidence="5" type="primary">LOC105362346</name>
</gene>